<dbReference type="SMART" id="SM00656">
    <property type="entry name" value="Amb_all"/>
    <property type="match status" value="1"/>
</dbReference>
<keyword evidence="3" id="KW-0732">Signal</keyword>
<dbReference type="GO" id="GO:0005576">
    <property type="term" value="C:extracellular region"/>
    <property type="evidence" value="ECO:0007669"/>
    <property type="project" value="UniProtKB-SubCell"/>
</dbReference>
<reference evidence="5" key="2">
    <citation type="submission" date="2020-09" db="EMBL/GenBank/DDBJ databases">
        <authorList>
            <person name="Sun Q."/>
            <person name="Zhou Y."/>
        </authorList>
    </citation>
    <scope>NUCLEOTIDE SEQUENCE</scope>
    <source>
        <strain evidence="5">CGMCC 1.16134</strain>
    </source>
</reference>
<name>A0A917C3U6_9BACL</name>
<keyword evidence="2" id="KW-0964">Secreted</keyword>
<dbReference type="AlphaFoldDB" id="A0A917C3U6"/>
<keyword evidence="1 2" id="KW-0456">Lyase</keyword>
<dbReference type="EMBL" id="BMKR01000004">
    <property type="protein sequence ID" value="GGF68712.1"/>
    <property type="molecule type" value="Genomic_DNA"/>
</dbReference>
<keyword evidence="2" id="KW-0119">Carbohydrate metabolism</keyword>
<feature type="domain" description="Pectate lyase" evidence="4">
    <location>
        <begin position="80"/>
        <end position="359"/>
    </location>
</feature>
<comment type="similarity">
    <text evidence="2">Belongs to the polysaccharide lyase 1 family.</text>
</comment>
<organism evidence="5 6">
    <name type="scientific">Paenibacillus albidus</name>
    <dbReference type="NCBI Taxonomy" id="2041023"/>
    <lineage>
        <taxon>Bacteria</taxon>
        <taxon>Bacillati</taxon>
        <taxon>Bacillota</taxon>
        <taxon>Bacilli</taxon>
        <taxon>Bacillales</taxon>
        <taxon>Paenibacillaceae</taxon>
        <taxon>Paenibacillus</taxon>
    </lineage>
</organism>
<feature type="chain" id="PRO_5037656404" description="Pectate lyase domain-containing protein" evidence="3">
    <location>
        <begin position="20"/>
        <end position="465"/>
    </location>
</feature>
<dbReference type="Gene3D" id="2.160.20.10">
    <property type="entry name" value="Single-stranded right-handed beta-helix, Pectin lyase-like"/>
    <property type="match status" value="1"/>
</dbReference>
<dbReference type="InterPro" id="IPR002022">
    <property type="entry name" value="Pec_lyase"/>
</dbReference>
<gene>
    <name evidence="5" type="ORF">GCM10010912_12210</name>
</gene>
<evidence type="ECO:0000256" key="1">
    <source>
        <dbReference type="ARBA" id="ARBA00023239"/>
    </source>
</evidence>
<evidence type="ECO:0000313" key="6">
    <source>
        <dbReference type="Proteomes" id="UP000637643"/>
    </source>
</evidence>
<keyword evidence="6" id="KW-1185">Reference proteome</keyword>
<feature type="signal peptide" evidence="3">
    <location>
        <begin position="1"/>
        <end position="19"/>
    </location>
</feature>
<dbReference type="GO" id="GO:0030570">
    <property type="term" value="F:pectate lyase activity"/>
    <property type="evidence" value="ECO:0007669"/>
    <property type="project" value="InterPro"/>
</dbReference>
<reference evidence="5" key="1">
    <citation type="journal article" date="2014" name="Int. J. Syst. Evol. Microbiol.">
        <title>Complete genome sequence of Corynebacterium casei LMG S-19264T (=DSM 44701T), isolated from a smear-ripened cheese.</title>
        <authorList>
            <consortium name="US DOE Joint Genome Institute (JGI-PGF)"/>
            <person name="Walter F."/>
            <person name="Albersmeier A."/>
            <person name="Kalinowski J."/>
            <person name="Ruckert C."/>
        </authorList>
    </citation>
    <scope>NUCLEOTIDE SEQUENCE</scope>
    <source>
        <strain evidence="5">CGMCC 1.16134</strain>
    </source>
</reference>
<dbReference type="GO" id="GO:0000272">
    <property type="term" value="P:polysaccharide catabolic process"/>
    <property type="evidence" value="ECO:0007669"/>
    <property type="project" value="UniProtKB-KW"/>
</dbReference>
<dbReference type="PANTHER" id="PTHR31683">
    <property type="entry name" value="PECTATE LYASE 18-RELATED"/>
    <property type="match status" value="1"/>
</dbReference>
<evidence type="ECO:0000313" key="5">
    <source>
        <dbReference type="EMBL" id="GGF68712.1"/>
    </source>
</evidence>
<evidence type="ECO:0000256" key="3">
    <source>
        <dbReference type="SAM" id="SignalP"/>
    </source>
</evidence>
<comment type="caution">
    <text evidence="5">The sequence shown here is derived from an EMBL/GenBank/DDBJ whole genome shotgun (WGS) entry which is preliminary data.</text>
</comment>
<dbReference type="Pfam" id="PF00544">
    <property type="entry name" value="Pectate_lyase_4"/>
    <property type="match status" value="2"/>
</dbReference>
<sequence>MGLSILLAFMLVLPGNAGAAGSSEVYNLSGFSAGNTGGGIIEESNTALYKKVYTAADLAVALKKNSGYKVIEIMNDLDLGWNELPAAAQTSPFAKNNSPLTHPVLLQTGVSKINIDGFDGLTIFSANGATLRHAGFTIKRSSNVIIRNLEFDELWEWDEASKGDYDKNDWDYVTLEQDANVWIDHCTFNKAYDGLVDSKKGTSGVTISWSAFKGDDGSPGSWVTQQINALEANKSAYPMYAYLRSSAVGLSKDDIIAVAASQKKGHLVGSNAFDSSNAKLSITLHHNYYLDIQDRLPRLRGGNAHVYNILVDNSASWAAKKRLTSAMETAIASKGYHFGVTSNGAIATEGGAVMLENSHLIDVFYPLRNNQTDPSDGSYTGKIKAVDTMYSLDGTAFRGNSESSGSPLAPVPAAILPFSWTGISSLPYSYTPDDPSTLLTRLTAAEGAGAGKLSWAKENWLRTTY</sequence>
<dbReference type="InterPro" id="IPR011050">
    <property type="entry name" value="Pectin_lyase_fold/virulence"/>
</dbReference>
<dbReference type="Proteomes" id="UP000637643">
    <property type="component" value="Unassembled WGS sequence"/>
</dbReference>
<dbReference type="InterPro" id="IPR045032">
    <property type="entry name" value="PEL"/>
</dbReference>
<dbReference type="PANTHER" id="PTHR31683:SF18">
    <property type="entry name" value="PECTATE LYASE 21-RELATED"/>
    <property type="match status" value="1"/>
</dbReference>
<protein>
    <recommendedName>
        <fullName evidence="4">Pectate lyase domain-containing protein</fullName>
    </recommendedName>
</protein>
<dbReference type="SUPFAM" id="SSF51126">
    <property type="entry name" value="Pectin lyase-like"/>
    <property type="match status" value="1"/>
</dbReference>
<accession>A0A917C3U6</accession>
<comment type="subcellular location">
    <subcellularLocation>
        <location evidence="2">Secreted</location>
    </subcellularLocation>
</comment>
<keyword evidence="2" id="KW-0624">Polysaccharide degradation</keyword>
<dbReference type="InterPro" id="IPR012334">
    <property type="entry name" value="Pectin_lyas_fold"/>
</dbReference>
<evidence type="ECO:0000256" key="2">
    <source>
        <dbReference type="RuleBase" id="RU361173"/>
    </source>
</evidence>
<evidence type="ECO:0000259" key="4">
    <source>
        <dbReference type="SMART" id="SM00656"/>
    </source>
</evidence>
<proteinExistence type="inferred from homology"/>